<dbReference type="Proteomes" id="UP000638043">
    <property type="component" value="Unassembled WGS sequence"/>
</dbReference>
<keyword evidence="3" id="KW-1185">Reference proteome</keyword>
<protein>
    <recommendedName>
        <fullName evidence="4">Multidrug ABC transporter ATPase</fullName>
    </recommendedName>
</protein>
<name>A0ABQ2N014_9MICO</name>
<sequence length="82" mass="8929">MGTMSNNDDGAPVVRRIDRILAFASLGLLLISVACFFATMIIGEGVWPIVIIVQAYGPIVAFLLLLVLLVMSFARRGRAHKQ</sequence>
<feature type="transmembrane region" description="Helical" evidence="1">
    <location>
        <begin position="20"/>
        <end position="43"/>
    </location>
</feature>
<feature type="transmembrane region" description="Helical" evidence="1">
    <location>
        <begin position="49"/>
        <end position="74"/>
    </location>
</feature>
<organism evidence="2 3">
    <name type="scientific">Microbacterium nanhaiense</name>
    <dbReference type="NCBI Taxonomy" id="1301026"/>
    <lineage>
        <taxon>Bacteria</taxon>
        <taxon>Bacillati</taxon>
        <taxon>Actinomycetota</taxon>
        <taxon>Actinomycetes</taxon>
        <taxon>Micrococcales</taxon>
        <taxon>Microbacteriaceae</taxon>
        <taxon>Microbacterium</taxon>
    </lineage>
</organism>
<dbReference type="EMBL" id="BMMQ01000003">
    <property type="protein sequence ID" value="GGO62195.1"/>
    <property type="molecule type" value="Genomic_DNA"/>
</dbReference>
<evidence type="ECO:0000313" key="2">
    <source>
        <dbReference type="EMBL" id="GGO62195.1"/>
    </source>
</evidence>
<reference evidence="3" key="1">
    <citation type="journal article" date="2019" name="Int. J. Syst. Evol. Microbiol.">
        <title>The Global Catalogue of Microorganisms (GCM) 10K type strain sequencing project: providing services to taxonomists for standard genome sequencing and annotation.</title>
        <authorList>
            <consortium name="The Broad Institute Genomics Platform"/>
            <consortium name="The Broad Institute Genome Sequencing Center for Infectious Disease"/>
            <person name="Wu L."/>
            <person name="Ma J."/>
        </authorList>
    </citation>
    <scope>NUCLEOTIDE SEQUENCE [LARGE SCALE GENOMIC DNA]</scope>
    <source>
        <strain evidence="3">CGMCC 4.7181</strain>
    </source>
</reference>
<keyword evidence="1" id="KW-0472">Membrane</keyword>
<comment type="caution">
    <text evidence="2">The sequence shown here is derived from an EMBL/GenBank/DDBJ whole genome shotgun (WGS) entry which is preliminary data.</text>
</comment>
<keyword evidence="1" id="KW-0812">Transmembrane</keyword>
<evidence type="ECO:0000256" key="1">
    <source>
        <dbReference type="SAM" id="Phobius"/>
    </source>
</evidence>
<accession>A0ABQ2N014</accession>
<keyword evidence="1" id="KW-1133">Transmembrane helix</keyword>
<evidence type="ECO:0008006" key="4">
    <source>
        <dbReference type="Google" id="ProtNLM"/>
    </source>
</evidence>
<evidence type="ECO:0000313" key="3">
    <source>
        <dbReference type="Proteomes" id="UP000638043"/>
    </source>
</evidence>
<gene>
    <name evidence="2" type="ORF">GCM10010910_11710</name>
</gene>
<proteinExistence type="predicted"/>